<name>A0A0V0Z392_TRISP</name>
<reference evidence="1 2" key="1">
    <citation type="submission" date="2015-01" db="EMBL/GenBank/DDBJ databases">
        <title>Evolution of Trichinella species and genotypes.</title>
        <authorList>
            <person name="Korhonen P.K."/>
            <person name="Edoardo P."/>
            <person name="Giuseppe L.R."/>
            <person name="Gasser R.B."/>
        </authorList>
    </citation>
    <scope>NUCLEOTIDE SEQUENCE [LARGE SCALE GENOMIC DNA]</scope>
    <source>
        <strain evidence="1">ISS3</strain>
    </source>
</reference>
<proteinExistence type="predicted"/>
<organism evidence="1 2">
    <name type="scientific">Trichinella spiralis</name>
    <name type="common">Trichina worm</name>
    <dbReference type="NCBI Taxonomy" id="6334"/>
    <lineage>
        <taxon>Eukaryota</taxon>
        <taxon>Metazoa</taxon>
        <taxon>Ecdysozoa</taxon>
        <taxon>Nematoda</taxon>
        <taxon>Enoplea</taxon>
        <taxon>Dorylaimia</taxon>
        <taxon>Trichinellida</taxon>
        <taxon>Trichinellidae</taxon>
        <taxon>Trichinella</taxon>
    </lineage>
</organism>
<dbReference type="InParanoid" id="A0A0V0Z392"/>
<evidence type="ECO:0000313" key="2">
    <source>
        <dbReference type="Proteomes" id="UP000054776"/>
    </source>
</evidence>
<gene>
    <name evidence="1" type="ORF">T01_10320</name>
</gene>
<dbReference type="EMBL" id="JYDH01002896">
    <property type="protein sequence ID" value="KRY07023.1"/>
    <property type="molecule type" value="Genomic_DNA"/>
</dbReference>
<evidence type="ECO:0000313" key="1">
    <source>
        <dbReference type="EMBL" id="KRY07023.1"/>
    </source>
</evidence>
<accession>A0A0V0Z392</accession>
<dbReference type="Proteomes" id="UP000054776">
    <property type="component" value="Unassembled WGS sequence"/>
</dbReference>
<protein>
    <submittedName>
        <fullName evidence="1">Uncharacterized protein</fullName>
    </submittedName>
</protein>
<keyword evidence="2" id="KW-1185">Reference proteome</keyword>
<sequence length="36" mass="4349">MKLIVFEEDEAQMWHSSALYGIYTYQLKFETFVNCL</sequence>
<comment type="caution">
    <text evidence="1">The sequence shown here is derived from an EMBL/GenBank/DDBJ whole genome shotgun (WGS) entry which is preliminary data.</text>
</comment>
<dbReference type="AlphaFoldDB" id="A0A0V0Z392"/>